<protein>
    <recommendedName>
        <fullName evidence="3">N-acetyltransferase domain-containing protein</fullName>
    </recommendedName>
</protein>
<sequence length="237" mass="26492">MISSKRSADQLPGDPRRLNLEYRTWHFVGSEGDENGFDAWDVSVRSSRYLDRPEGSATQTVRHEIGSMRLFRLRMDERFSPFPFSDAEGYDVGLSHLVLGVYDLGRGGYRQEFRDAVTDCDGDLLVLFDMRLDPAWRGFGLGPVLAAEAVWTLADGCSAVITATHPTELPDAPMGEAAFGRAGEKIAALWESVGFRRRAGSLGHLLDPRTDEARDLRNERRRDLDALADAWRGSLRC</sequence>
<evidence type="ECO:0000313" key="1">
    <source>
        <dbReference type="EMBL" id="MFC5017267.1"/>
    </source>
</evidence>
<name>A0ABV9WW54_9ACTN</name>
<reference evidence="2" key="1">
    <citation type="journal article" date="2019" name="Int. J. Syst. Evol. Microbiol.">
        <title>The Global Catalogue of Microorganisms (GCM) 10K type strain sequencing project: providing services to taxonomists for standard genome sequencing and annotation.</title>
        <authorList>
            <consortium name="The Broad Institute Genomics Platform"/>
            <consortium name="The Broad Institute Genome Sequencing Center for Infectious Disease"/>
            <person name="Wu L."/>
            <person name="Ma J."/>
        </authorList>
    </citation>
    <scope>NUCLEOTIDE SEQUENCE [LARGE SCALE GENOMIC DNA]</scope>
    <source>
        <strain evidence="2">CGMCC 4.1542</strain>
    </source>
</reference>
<accession>A0ABV9WW54</accession>
<evidence type="ECO:0008006" key="3">
    <source>
        <dbReference type="Google" id="ProtNLM"/>
    </source>
</evidence>
<comment type="caution">
    <text evidence="1">The sequence shown here is derived from an EMBL/GenBank/DDBJ whole genome shotgun (WGS) entry which is preliminary data.</text>
</comment>
<dbReference type="Proteomes" id="UP001595855">
    <property type="component" value="Unassembled WGS sequence"/>
</dbReference>
<evidence type="ECO:0000313" key="2">
    <source>
        <dbReference type="Proteomes" id="UP001595855"/>
    </source>
</evidence>
<keyword evidence="2" id="KW-1185">Reference proteome</keyword>
<gene>
    <name evidence="1" type="ORF">ACFPRC_20640</name>
</gene>
<organism evidence="1 2">
    <name type="scientific">Streptomyces lienomycini</name>
    <dbReference type="NCBI Taxonomy" id="284035"/>
    <lineage>
        <taxon>Bacteria</taxon>
        <taxon>Bacillati</taxon>
        <taxon>Actinomycetota</taxon>
        <taxon>Actinomycetes</taxon>
        <taxon>Kitasatosporales</taxon>
        <taxon>Streptomycetaceae</taxon>
        <taxon>Streptomyces</taxon>
    </lineage>
</organism>
<dbReference type="RefSeq" id="WP_271416467.1">
    <property type="nucleotide sequence ID" value="NZ_BAAATN010000009.1"/>
</dbReference>
<dbReference type="EMBL" id="JBHSJO010000001">
    <property type="protein sequence ID" value="MFC5017267.1"/>
    <property type="molecule type" value="Genomic_DNA"/>
</dbReference>
<proteinExistence type="predicted"/>